<keyword evidence="6" id="KW-1185">Reference proteome</keyword>
<dbReference type="Gene3D" id="3.30.70.330">
    <property type="match status" value="2"/>
</dbReference>
<evidence type="ECO:0000313" key="5">
    <source>
        <dbReference type="EMBL" id="CAI8008357.1"/>
    </source>
</evidence>
<dbReference type="SUPFAM" id="SSF54928">
    <property type="entry name" value="RNA-binding domain, RBD"/>
    <property type="match status" value="2"/>
</dbReference>
<dbReference type="GO" id="GO:0003723">
    <property type="term" value="F:RNA binding"/>
    <property type="evidence" value="ECO:0007669"/>
    <property type="project" value="UniProtKB-UniRule"/>
</dbReference>
<feature type="region of interest" description="Disordered" evidence="3">
    <location>
        <begin position="213"/>
        <end position="252"/>
    </location>
</feature>
<feature type="region of interest" description="Disordered" evidence="3">
    <location>
        <begin position="1"/>
        <end position="75"/>
    </location>
</feature>
<accession>A0AA35RDY1</accession>
<dbReference type="PROSITE" id="PS50102">
    <property type="entry name" value="RRM"/>
    <property type="match status" value="2"/>
</dbReference>
<feature type="compositionally biased region" description="Acidic residues" evidence="3">
    <location>
        <begin position="20"/>
        <end position="33"/>
    </location>
</feature>
<dbReference type="PANTHER" id="PTHR48027">
    <property type="entry name" value="HETEROGENEOUS NUCLEAR RIBONUCLEOPROTEIN 87F-RELATED"/>
    <property type="match status" value="1"/>
</dbReference>
<feature type="compositionally biased region" description="Low complexity" evidence="3">
    <location>
        <begin position="1"/>
        <end position="15"/>
    </location>
</feature>
<feature type="compositionally biased region" description="Gly residues" evidence="3">
    <location>
        <begin position="332"/>
        <end position="355"/>
    </location>
</feature>
<sequence>VKGGRAKVVAKALGGKAQGEEEDSESESEDEEEGKPVKMATKAAAKPGKKTQEEESSSEEEEEKKPAAKKAVSHFILPPVLINPSLFLKGKKVNGDAVSSSDEESEEEMEVDGRKRVSPGGDDQPPSKKKKTEEPGTLFVGNLSFDVDEGTLSDFVTSQGHTPSAVRIITRNTGESKGFGYLEFESLSQAKKALSSLNGQELEGRELRVDVAEARGGGGGGERGGRGGFGGGGRGGTPRGGRGGGGGDRTPTARLFVKLSYDTERETLEEMFPNATDVFLPRDRETGEKRGFGFISFSDVSEATQAMSDHNGTDVDGMSIFLRYAEERGDRASGGGGGGGGGWGRGGGRGGGRGFGRGERGYGRGERGFGRGRGGRGRGGPSPGRARNFGAIQEFRGSKMTFDD</sequence>
<feature type="domain" description="RRM" evidence="4">
    <location>
        <begin position="252"/>
        <end position="327"/>
    </location>
</feature>
<dbReference type="EMBL" id="CASHTH010000838">
    <property type="protein sequence ID" value="CAI8008357.1"/>
    <property type="molecule type" value="Genomic_DNA"/>
</dbReference>
<feature type="compositionally biased region" description="Acidic residues" evidence="3">
    <location>
        <begin position="101"/>
        <end position="110"/>
    </location>
</feature>
<gene>
    <name evidence="5" type="ORF">GBAR_LOCUS5730</name>
</gene>
<feature type="region of interest" description="Disordered" evidence="3">
    <location>
        <begin position="330"/>
        <end position="404"/>
    </location>
</feature>
<feature type="non-terminal residue" evidence="5">
    <location>
        <position position="1"/>
    </location>
</feature>
<keyword evidence="1 2" id="KW-0694">RNA-binding</keyword>
<proteinExistence type="predicted"/>
<reference evidence="5" key="1">
    <citation type="submission" date="2023-03" db="EMBL/GenBank/DDBJ databases">
        <authorList>
            <person name="Steffen K."/>
            <person name="Cardenas P."/>
        </authorList>
    </citation>
    <scope>NUCLEOTIDE SEQUENCE</scope>
</reference>
<dbReference type="AlphaFoldDB" id="A0AA35RDY1"/>
<feature type="domain" description="RRM" evidence="4">
    <location>
        <begin position="136"/>
        <end position="214"/>
    </location>
</feature>
<evidence type="ECO:0000256" key="1">
    <source>
        <dbReference type="ARBA" id="ARBA00022884"/>
    </source>
</evidence>
<dbReference type="SMART" id="SM00360">
    <property type="entry name" value="RRM"/>
    <property type="match status" value="2"/>
</dbReference>
<keyword evidence="5" id="KW-0687">Ribonucleoprotein</keyword>
<evidence type="ECO:0000313" key="6">
    <source>
        <dbReference type="Proteomes" id="UP001174909"/>
    </source>
</evidence>
<name>A0AA35RDY1_GEOBA</name>
<evidence type="ECO:0000256" key="3">
    <source>
        <dbReference type="SAM" id="MobiDB-lite"/>
    </source>
</evidence>
<feature type="compositionally biased region" description="Gly residues" evidence="3">
    <location>
        <begin position="215"/>
        <end position="248"/>
    </location>
</feature>
<feature type="region of interest" description="Disordered" evidence="3">
    <location>
        <begin position="92"/>
        <end position="136"/>
    </location>
</feature>
<dbReference type="InterPro" id="IPR052462">
    <property type="entry name" value="SLIRP/GR-RBP-like"/>
</dbReference>
<evidence type="ECO:0000259" key="4">
    <source>
        <dbReference type="PROSITE" id="PS50102"/>
    </source>
</evidence>
<dbReference type="InterPro" id="IPR000504">
    <property type="entry name" value="RRM_dom"/>
</dbReference>
<dbReference type="InterPro" id="IPR035979">
    <property type="entry name" value="RBD_domain_sf"/>
</dbReference>
<organism evidence="5 6">
    <name type="scientific">Geodia barretti</name>
    <name type="common">Barrett's horny sponge</name>
    <dbReference type="NCBI Taxonomy" id="519541"/>
    <lineage>
        <taxon>Eukaryota</taxon>
        <taxon>Metazoa</taxon>
        <taxon>Porifera</taxon>
        <taxon>Demospongiae</taxon>
        <taxon>Heteroscleromorpha</taxon>
        <taxon>Tetractinellida</taxon>
        <taxon>Astrophorina</taxon>
        <taxon>Geodiidae</taxon>
        <taxon>Geodia</taxon>
    </lineage>
</organism>
<comment type="caution">
    <text evidence="5">The sequence shown here is derived from an EMBL/GenBank/DDBJ whole genome shotgun (WGS) entry which is preliminary data.</text>
</comment>
<protein>
    <submittedName>
        <fullName evidence="5">29 kDa ribonucleoprotein B, chloroplastic</fullName>
    </submittedName>
</protein>
<feature type="compositionally biased region" description="Basic and acidic residues" evidence="3">
    <location>
        <begin position="356"/>
        <end position="369"/>
    </location>
</feature>
<dbReference type="InterPro" id="IPR012677">
    <property type="entry name" value="Nucleotide-bd_a/b_plait_sf"/>
</dbReference>
<dbReference type="Pfam" id="PF00076">
    <property type="entry name" value="RRM_1"/>
    <property type="match status" value="2"/>
</dbReference>
<dbReference type="Proteomes" id="UP001174909">
    <property type="component" value="Unassembled WGS sequence"/>
</dbReference>
<evidence type="ECO:0000256" key="2">
    <source>
        <dbReference type="PROSITE-ProRule" id="PRU00176"/>
    </source>
</evidence>
<dbReference type="GO" id="GO:1990904">
    <property type="term" value="C:ribonucleoprotein complex"/>
    <property type="evidence" value="ECO:0007669"/>
    <property type="project" value="UniProtKB-KW"/>
</dbReference>